<dbReference type="Proteomes" id="UP000002640">
    <property type="component" value="Unassembled WGS sequence"/>
</dbReference>
<dbReference type="AlphaFoldDB" id="G4YWP9"/>
<reference evidence="2 3" key="1">
    <citation type="journal article" date="2006" name="Science">
        <title>Phytophthora genome sequences uncover evolutionary origins and mechanisms of pathogenesis.</title>
        <authorList>
            <person name="Tyler B.M."/>
            <person name="Tripathy S."/>
            <person name="Zhang X."/>
            <person name="Dehal P."/>
            <person name="Jiang R.H."/>
            <person name="Aerts A."/>
            <person name="Arredondo F.D."/>
            <person name="Baxter L."/>
            <person name="Bensasson D."/>
            <person name="Beynon J.L."/>
            <person name="Chapman J."/>
            <person name="Damasceno C.M."/>
            <person name="Dorrance A.E."/>
            <person name="Dou D."/>
            <person name="Dickerman A.W."/>
            <person name="Dubchak I.L."/>
            <person name="Garbelotto M."/>
            <person name="Gijzen M."/>
            <person name="Gordon S.G."/>
            <person name="Govers F."/>
            <person name="Grunwald N.J."/>
            <person name="Huang W."/>
            <person name="Ivors K.L."/>
            <person name="Jones R.W."/>
            <person name="Kamoun S."/>
            <person name="Krampis K."/>
            <person name="Lamour K.H."/>
            <person name="Lee M.K."/>
            <person name="McDonald W.H."/>
            <person name="Medina M."/>
            <person name="Meijer H.J."/>
            <person name="Nordberg E.K."/>
            <person name="Maclean D.J."/>
            <person name="Ospina-Giraldo M.D."/>
            <person name="Morris P.F."/>
            <person name="Phuntumart V."/>
            <person name="Putnam N.H."/>
            <person name="Rash S."/>
            <person name="Rose J.K."/>
            <person name="Sakihama Y."/>
            <person name="Salamov A.A."/>
            <person name="Savidor A."/>
            <person name="Scheuring C.F."/>
            <person name="Smith B.M."/>
            <person name="Sobral B.W."/>
            <person name="Terry A."/>
            <person name="Torto-Alalibo T.A."/>
            <person name="Win J."/>
            <person name="Xu Z."/>
            <person name="Zhang H."/>
            <person name="Grigoriev I.V."/>
            <person name="Rokhsar D.S."/>
            <person name="Boore J.L."/>
        </authorList>
    </citation>
    <scope>NUCLEOTIDE SEQUENCE [LARGE SCALE GENOMIC DNA]</scope>
    <source>
        <strain evidence="2 3">P6497</strain>
    </source>
</reference>
<sequence length="652" mass="72133">MVFPEDEVPIELCPFSTATPATPAEDPVVDTAPATPASVTAEESTAQAAVNHTAGRRKRRKKLSYSAPRSKATTGAKQEQKSAPASPALEEKLSISVNGHAGENGVTGDSDGSAPPSPVYPDADASHLYPSTPEGEPWRWEDADAYFDPLAQNDLDNLVRWRKENADFIAANPSAWRGKSGMESKRAVLEAMLADASDDSIAYVEFPVRRGRSYRDVWEETDFLEQQKRDHSTGESHVKSQGSLLASPRDLVYGYDDDLFQDFMHRLENREVVFDEEVLPSFPMHQLHPASLGLWKLRKNQEPDYSVVHPASANRSQVPARWKEEMKRHHQQQYELQLQRTDEFGDPSDGDDEGTGDNARDLLRATISNSEVTGELPSFGDCVEEDEISQALAASISKLIPLSIYNWRTAQLVHERAACSIQCAPILEGEAAAARELEDVFLQLCPPEDTSADVPVLPGVGPTRQPRPSQINSVPYDLIAYSVRHDIADNCSLAVAASVEFALRLGVGDVVDVLDRNGCWNYGEVVEVYSEDKRGLAKFVLLRFSLWSEDTVEWIAASEGRILPRGVADGTRPCSVGPTRTHRVRVRYDQSLARALERSFPQRQARQSAAASKMLAQRQHNVVIPSSSDQQKTPQKRKRKRPAKSTTLTTPT</sequence>
<feature type="compositionally biased region" description="Basic residues" evidence="1">
    <location>
        <begin position="54"/>
        <end position="63"/>
    </location>
</feature>
<feature type="compositionally biased region" description="Basic residues" evidence="1">
    <location>
        <begin position="634"/>
        <end position="643"/>
    </location>
</feature>
<dbReference type="OMA" id="CSIQCAP"/>
<protein>
    <submittedName>
        <fullName evidence="2">Uncharacterized protein</fullName>
    </submittedName>
</protein>
<dbReference type="EMBL" id="JH159152">
    <property type="protein sequence ID" value="EGZ23769.1"/>
    <property type="molecule type" value="Genomic_DNA"/>
</dbReference>
<feature type="compositionally biased region" description="Polar residues" evidence="1">
    <location>
        <begin position="71"/>
        <end position="83"/>
    </location>
</feature>
<feature type="region of interest" description="Disordered" evidence="1">
    <location>
        <begin position="606"/>
        <end position="652"/>
    </location>
</feature>
<accession>G4YWP9</accession>
<proteinExistence type="predicted"/>
<dbReference type="Gene3D" id="2.30.30.140">
    <property type="match status" value="1"/>
</dbReference>
<name>G4YWP9_PHYSP</name>
<feature type="compositionally biased region" description="Acidic residues" evidence="1">
    <location>
        <begin position="344"/>
        <end position="355"/>
    </location>
</feature>
<feature type="region of interest" description="Disordered" evidence="1">
    <location>
        <begin position="1"/>
        <end position="135"/>
    </location>
</feature>
<feature type="compositionally biased region" description="Polar residues" evidence="1">
    <location>
        <begin position="618"/>
        <end position="629"/>
    </location>
</feature>
<feature type="compositionally biased region" description="Polar residues" evidence="1">
    <location>
        <begin position="37"/>
        <end position="50"/>
    </location>
</feature>
<feature type="region of interest" description="Disordered" evidence="1">
    <location>
        <begin position="337"/>
        <end position="358"/>
    </location>
</feature>
<dbReference type="RefSeq" id="XP_009519057.1">
    <property type="nucleotide sequence ID" value="XM_009520762.1"/>
</dbReference>
<evidence type="ECO:0000256" key="1">
    <source>
        <dbReference type="SAM" id="MobiDB-lite"/>
    </source>
</evidence>
<dbReference type="GeneID" id="20655032"/>
<organism evidence="2 3">
    <name type="scientific">Phytophthora sojae (strain P6497)</name>
    <name type="common">Soybean stem and root rot agent</name>
    <name type="synonym">Phytophthora megasperma f. sp. glycines</name>
    <dbReference type="NCBI Taxonomy" id="1094619"/>
    <lineage>
        <taxon>Eukaryota</taxon>
        <taxon>Sar</taxon>
        <taxon>Stramenopiles</taxon>
        <taxon>Oomycota</taxon>
        <taxon>Peronosporomycetes</taxon>
        <taxon>Peronosporales</taxon>
        <taxon>Peronosporaceae</taxon>
        <taxon>Phytophthora</taxon>
    </lineage>
</organism>
<keyword evidence="3" id="KW-1185">Reference proteome</keyword>
<dbReference type="KEGG" id="psoj:PHYSODRAFT_478669"/>
<evidence type="ECO:0000313" key="3">
    <source>
        <dbReference type="Proteomes" id="UP000002640"/>
    </source>
</evidence>
<gene>
    <name evidence="2" type="ORF">PHYSODRAFT_478669</name>
</gene>
<dbReference type="InParanoid" id="G4YWP9"/>
<evidence type="ECO:0000313" key="2">
    <source>
        <dbReference type="EMBL" id="EGZ23769.1"/>
    </source>
</evidence>